<keyword evidence="2" id="KW-1185">Reference proteome</keyword>
<sequence>MAHIIFTELNCRCGERGVVGVIGVERVFNGRRNGSVGEREGLLTEERWSEALLWMFTVAGVKPFVDEIYRYCAARFSGRRFEESTPLLRTRTRTRIGEDTGDRSASEVTVGKTGRSHLPLISSERRAAGTGAAALAEWHGLHYGLLLRCHVSSTLCAREARARLNSCLCRGLASSSWQRFVNRSDYVRVCCRLLENCSHRADIPRPDKRRLNMFSRVKTDSDQRQQTPTGVSHRSNKLQQTSLLAFVGCCRGGVNWPLACFKLFETPYTHQDSYPVDMGKALETGREEGLNSTTL</sequence>
<reference evidence="1 2" key="1">
    <citation type="submission" date="2018-10" db="EMBL/GenBank/DDBJ databases">
        <title>Genome assembly for a Yunnan-Guizhou Plateau 3E fish, Anabarilius grahami (Regan), and its evolutionary and genetic applications.</title>
        <authorList>
            <person name="Jiang W."/>
        </authorList>
    </citation>
    <scope>NUCLEOTIDE SEQUENCE [LARGE SCALE GENOMIC DNA]</scope>
    <source>
        <strain evidence="1">AG-KIZ</strain>
        <tissue evidence="1">Muscle</tissue>
    </source>
</reference>
<name>A0A3N0Y000_ANAGA</name>
<proteinExistence type="predicted"/>
<dbReference type="AlphaFoldDB" id="A0A3N0Y000"/>
<protein>
    <submittedName>
        <fullName evidence="1">Uncharacterized protein</fullName>
    </submittedName>
</protein>
<comment type="caution">
    <text evidence="1">The sequence shown here is derived from an EMBL/GenBank/DDBJ whole genome shotgun (WGS) entry which is preliminary data.</text>
</comment>
<accession>A0A3N0Y000</accession>
<evidence type="ECO:0000313" key="2">
    <source>
        <dbReference type="Proteomes" id="UP000281406"/>
    </source>
</evidence>
<evidence type="ECO:0000313" key="1">
    <source>
        <dbReference type="EMBL" id="ROK70872.1"/>
    </source>
</evidence>
<dbReference type="EMBL" id="RJVU01055892">
    <property type="protein sequence ID" value="ROK70872.1"/>
    <property type="molecule type" value="Genomic_DNA"/>
</dbReference>
<gene>
    <name evidence="1" type="ORF">DPX16_22880</name>
</gene>
<organism evidence="1 2">
    <name type="scientific">Anabarilius grahami</name>
    <name type="common">Kanglang fish</name>
    <name type="synonym">Barilius grahami</name>
    <dbReference type="NCBI Taxonomy" id="495550"/>
    <lineage>
        <taxon>Eukaryota</taxon>
        <taxon>Metazoa</taxon>
        <taxon>Chordata</taxon>
        <taxon>Craniata</taxon>
        <taxon>Vertebrata</taxon>
        <taxon>Euteleostomi</taxon>
        <taxon>Actinopterygii</taxon>
        <taxon>Neopterygii</taxon>
        <taxon>Teleostei</taxon>
        <taxon>Ostariophysi</taxon>
        <taxon>Cypriniformes</taxon>
        <taxon>Xenocyprididae</taxon>
        <taxon>Xenocypridinae</taxon>
        <taxon>Xenocypridinae incertae sedis</taxon>
        <taxon>Anabarilius</taxon>
    </lineage>
</organism>
<dbReference type="Proteomes" id="UP000281406">
    <property type="component" value="Unassembled WGS sequence"/>
</dbReference>